<evidence type="ECO:0000259" key="17">
    <source>
        <dbReference type="Pfam" id="PF08389"/>
    </source>
</evidence>
<keyword evidence="7 13" id="KW-0378">Hydrolase</keyword>
<dbReference type="GO" id="GO:0035870">
    <property type="term" value="F:dITP diphosphatase activity"/>
    <property type="evidence" value="ECO:0007669"/>
    <property type="project" value="UniProtKB-UniRule"/>
</dbReference>
<dbReference type="CDD" id="cd00515">
    <property type="entry name" value="HAM1"/>
    <property type="match status" value="1"/>
</dbReference>
<comment type="catalytic activity">
    <reaction evidence="13">
        <text>ITP + H2O = IMP + diphosphate + H(+)</text>
        <dbReference type="Rhea" id="RHEA:29399"/>
        <dbReference type="ChEBI" id="CHEBI:15377"/>
        <dbReference type="ChEBI" id="CHEBI:15378"/>
        <dbReference type="ChEBI" id="CHEBI:33019"/>
        <dbReference type="ChEBI" id="CHEBI:58053"/>
        <dbReference type="ChEBI" id="CHEBI:61402"/>
        <dbReference type="EC" id="3.6.1.66"/>
    </reaction>
</comment>
<dbReference type="NCBIfam" id="TIGR00042">
    <property type="entry name" value="RdgB/HAM1 family non-canonical purine NTP pyrophosphatase"/>
    <property type="match status" value="1"/>
</dbReference>
<dbReference type="Gene3D" id="1.25.10.10">
    <property type="entry name" value="Leucine-rich Repeat Variant"/>
    <property type="match status" value="1"/>
</dbReference>
<dbReference type="GO" id="GO:0016363">
    <property type="term" value="C:nuclear matrix"/>
    <property type="evidence" value="ECO:0007669"/>
    <property type="project" value="TreeGrafter"/>
</dbReference>
<comment type="similarity">
    <text evidence="1 15">Belongs to the exportin family.</text>
</comment>
<comment type="caution">
    <text evidence="19">The sequence shown here is derived from an EMBL/GenBank/DDBJ whole genome shotgun (WGS) entry which is preliminary data.</text>
</comment>
<feature type="domain" description="Exportin-T C-terminal" evidence="18">
    <location>
        <begin position="1106"/>
        <end position="1308"/>
    </location>
</feature>
<feature type="binding site" evidence="13">
    <location>
        <begin position="71"/>
        <end position="72"/>
    </location>
    <ligand>
        <name>ITP</name>
        <dbReference type="ChEBI" id="CHEBI:61402"/>
    </ligand>
</feature>
<feature type="binding site" evidence="13">
    <location>
        <position position="170"/>
    </location>
    <ligand>
        <name>ITP</name>
        <dbReference type="ChEBI" id="CHEBI:61402"/>
    </ligand>
</feature>
<feature type="domain" description="Exportin-T C-terminal" evidence="18">
    <location>
        <begin position="575"/>
        <end position="1065"/>
    </location>
</feature>
<dbReference type="InterPro" id="IPR045546">
    <property type="entry name" value="Exportin-T_C"/>
</dbReference>
<keyword evidence="4 15" id="KW-0820">tRNA-binding</keyword>
<keyword evidence="6 13" id="KW-0547">Nucleotide-binding</keyword>
<evidence type="ECO:0000256" key="13">
    <source>
        <dbReference type="HAMAP-Rule" id="MF_03148"/>
    </source>
</evidence>
<evidence type="ECO:0000256" key="11">
    <source>
        <dbReference type="ARBA" id="ARBA00023211"/>
    </source>
</evidence>
<dbReference type="Gene3D" id="3.90.950.10">
    <property type="match status" value="1"/>
</dbReference>
<keyword evidence="2 15" id="KW-0813">Transport</keyword>
<dbReference type="InterPro" id="IPR002637">
    <property type="entry name" value="RdgB/HAM1"/>
</dbReference>
<evidence type="ECO:0000256" key="16">
    <source>
        <dbReference type="SAM" id="MobiDB-lite"/>
    </source>
</evidence>
<dbReference type="InterPro" id="IPR011989">
    <property type="entry name" value="ARM-like"/>
</dbReference>
<evidence type="ECO:0000256" key="15">
    <source>
        <dbReference type="RuleBase" id="RU366037"/>
    </source>
</evidence>
<feature type="region of interest" description="Disordered" evidence="16">
    <location>
        <begin position="533"/>
        <end position="559"/>
    </location>
</feature>
<comment type="function">
    <text evidence="13">Pyrophosphatase that hydrolyzes non-canonical purine nucleotides such as inosine triphosphate (ITP), deoxyinosine triphosphate (dITP) or xanthosine 5'-triphosphate (XTP) to their respective monophosphate derivatives. The enzyme does not distinguish between the deoxy- and ribose forms. Probably excludes non-canonical purines from RNA and DNA precursor pools, thus preventing their incorporation into RNA and DNA and avoiding chromosomal lesions.</text>
</comment>
<evidence type="ECO:0000256" key="5">
    <source>
        <dbReference type="ARBA" id="ARBA00022723"/>
    </source>
</evidence>
<evidence type="ECO:0000256" key="8">
    <source>
        <dbReference type="ARBA" id="ARBA00022842"/>
    </source>
</evidence>
<dbReference type="GO" id="GO:0036222">
    <property type="term" value="F:XTP diphosphatase activity"/>
    <property type="evidence" value="ECO:0007669"/>
    <property type="project" value="UniProtKB-UniRule"/>
</dbReference>
<dbReference type="GO" id="GO:0005643">
    <property type="term" value="C:nuclear pore"/>
    <property type="evidence" value="ECO:0007669"/>
    <property type="project" value="TreeGrafter"/>
</dbReference>
<evidence type="ECO:0000256" key="3">
    <source>
        <dbReference type="ARBA" id="ARBA00022490"/>
    </source>
</evidence>
<protein>
    <recommendedName>
        <fullName evidence="13">Inosine triphosphate pyrophosphatase</fullName>
        <shortName evidence="13">ITPase</shortName>
        <shortName evidence="13">Inosine triphosphatase</shortName>
        <ecNumber evidence="13">3.6.1.66</ecNumber>
    </recommendedName>
    <alternativeName>
        <fullName evidence="13">Non-canonical purine NTP pyrophosphatase</fullName>
    </alternativeName>
    <alternativeName>
        <fullName evidence="13">Non-standard purine NTP pyrophosphatase</fullName>
    </alternativeName>
    <alternativeName>
        <fullName evidence="13">Nucleoside-triphosphate diphosphatase</fullName>
    </alternativeName>
    <alternativeName>
        <fullName evidence="13">Nucleoside-triphosphate pyrophosphatase</fullName>
        <shortName evidence="13">NTPase</shortName>
    </alternativeName>
    <alternativeName>
        <fullName evidence="13">XTP/dITP diphosphatase</fullName>
    </alternativeName>
</protein>
<proteinExistence type="inferred from homology"/>
<keyword evidence="9 15" id="KW-0694">RNA-binding</keyword>
<feature type="binding site" evidence="13">
    <location>
        <position position="53"/>
    </location>
    <ligand>
        <name>ITP</name>
        <dbReference type="ChEBI" id="CHEBI:61402"/>
    </ligand>
</feature>
<feature type="binding site" evidence="13">
    <location>
        <position position="71"/>
    </location>
    <ligand>
        <name>Mg(2+)</name>
        <dbReference type="ChEBI" id="CHEBI:18420"/>
    </ligand>
</feature>
<feature type="binding site" evidence="13">
    <location>
        <begin position="175"/>
        <end position="176"/>
    </location>
    <ligand>
        <name>ITP</name>
        <dbReference type="ChEBI" id="CHEBI:61402"/>
    </ligand>
</feature>
<evidence type="ECO:0000313" key="19">
    <source>
        <dbReference type="EMBL" id="KAK5780909.1"/>
    </source>
</evidence>
<evidence type="ECO:0000256" key="9">
    <source>
        <dbReference type="ARBA" id="ARBA00022884"/>
    </source>
</evidence>
<dbReference type="Pfam" id="PF01725">
    <property type="entry name" value="Ham1p_like"/>
    <property type="match status" value="1"/>
</dbReference>
<dbReference type="GO" id="GO:0009204">
    <property type="term" value="P:deoxyribonucleoside triphosphate catabolic process"/>
    <property type="evidence" value="ECO:0007669"/>
    <property type="project" value="UniProtKB-UniRule"/>
</dbReference>
<keyword evidence="5 13" id="KW-0479">Metal-binding</keyword>
<evidence type="ECO:0000256" key="1">
    <source>
        <dbReference type="ARBA" id="ARBA00009466"/>
    </source>
</evidence>
<dbReference type="SUPFAM" id="SSF52972">
    <property type="entry name" value="ITPase-like"/>
    <property type="match status" value="1"/>
</dbReference>
<dbReference type="InterPro" id="IPR027502">
    <property type="entry name" value="ITPase"/>
</dbReference>
<dbReference type="GO" id="GO:0000166">
    <property type="term" value="F:nucleotide binding"/>
    <property type="evidence" value="ECO:0007669"/>
    <property type="project" value="UniProtKB-KW"/>
</dbReference>
<dbReference type="GO" id="GO:0036220">
    <property type="term" value="F:ITP diphosphatase activity"/>
    <property type="evidence" value="ECO:0007669"/>
    <property type="project" value="UniProtKB-UniRule"/>
</dbReference>
<dbReference type="GO" id="GO:0009117">
    <property type="term" value="P:nucleotide metabolic process"/>
    <property type="evidence" value="ECO:0007669"/>
    <property type="project" value="UniProtKB-KW"/>
</dbReference>
<keyword evidence="8 13" id="KW-0460">Magnesium</keyword>
<keyword evidence="20" id="KW-1185">Reference proteome</keyword>
<evidence type="ECO:0000256" key="4">
    <source>
        <dbReference type="ARBA" id="ARBA00022555"/>
    </source>
</evidence>
<organism evidence="19 20">
    <name type="scientific">Arxiozyma heterogenica</name>
    <dbReference type="NCBI Taxonomy" id="278026"/>
    <lineage>
        <taxon>Eukaryota</taxon>
        <taxon>Fungi</taxon>
        <taxon>Dikarya</taxon>
        <taxon>Ascomycota</taxon>
        <taxon>Saccharomycotina</taxon>
        <taxon>Saccharomycetes</taxon>
        <taxon>Saccharomycetales</taxon>
        <taxon>Saccharomycetaceae</taxon>
        <taxon>Arxiozyma</taxon>
    </lineage>
</organism>
<dbReference type="SUPFAM" id="SSF48371">
    <property type="entry name" value="ARM repeat"/>
    <property type="match status" value="1"/>
</dbReference>
<comment type="catalytic activity">
    <reaction evidence="13">
        <text>dITP + H2O = dIMP + diphosphate + H(+)</text>
        <dbReference type="Rhea" id="RHEA:28342"/>
        <dbReference type="ChEBI" id="CHEBI:15377"/>
        <dbReference type="ChEBI" id="CHEBI:15378"/>
        <dbReference type="ChEBI" id="CHEBI:33019"/>
        <dbReference type="ChEBI" id="CHEBI:61194"/>
        <dbReference type="ChEBI" id="CHEBI:61382"/>
        <dbReference type="EC" id="3.6.1.66"/>
    </reaction>
</comment>
<gene>
    <name evidence="13" type="primary">HAM1</name>
    <name evidence="19" type="ORF">RI543_002036</name>
</gene>
<accession>A0AAN7WLP1</accession>
<dbReference type="GO" id="GO:0031267">
    <property type="term" value="F:small GTPase binding"/>
    <property type="evidence" value="ECO:0007669"/>
    <property type="project" value="InterPro"/>
</dbReference>
<comment type="subunit">
    <text evidence="13">Homodimer.</text>
</comment>
<comment type="catalytic activity">
    <reaction evidence="13">
        <text>XTP + H2O = XMP + diphosphate + H(+)</text>
        <dbReference type="Rhea" id="RHEA:28610"/>
        <dbReference type="ChEBI" id="CHEBI:15377"/>
        <dbReference type="ChEBI" id="CHEBI:15378"/>
        <dbReference type="ChEBI" id="CHEBI:33019"/>
        <dbReference type="ChEBI" id="CHEBI:57464"/>
        <dbReference type="ChEBI" id="CHEBI:61314"/>
        <dbReference type="EC" id="3.6.1.66"/>
    </reaction>
</comment>
<evidence type="ECO:0000256" key="10">
    <source>
        <dbReference type="ARBA" id="ARBA00023080"/>
    </source>
</evidence>
<sequence>MRDIIFVTGNANKLKEVKMLLSSDSTSSINVINKALDLDELQDTDLVKIARDKCKQAMKFLEPGQEVFVEDTALAFDEFNGLPGAYIKWFVKSMGLDKIVQMLDSFPNKGAKAITTIAYADKNGEIHVFQGITQGNIVPSRGSLNFGWDSIFEPIETNNLTYAEMSKEEKNKISHRSRAFEQFREYLATAEIKEAIQVANNPTSDAITKRQAIEYLNEIKSNPNVVQWLITLLNDLESDEMCKFVSLQILSDLIMSHINNTTTSSTASILPNITLIKDSILNILKDKINRNDRDPEYMRSKFSELITKLFLLMYGECNGNQWNNFFIDLFTILQINSLLDTHTLSFSTLGLDYLLRICIYINSEIADQTFIRSKEIQLKNNCLKDQMRLNDIKLLVQIWINTLKYVLNGTKQNVDTNLMELTTWSLSCIGSYISWIDINLIINPTYINLIYNFLDYNETKIACSNCLCEIITKKMKPVDKLSLLSLLDLMNKLNSINHNDDLAIHENLAKLASTIGVELSLIMEQCQDIIDNNNPQNKNNNQNINLNNNNNNNSTLHNSSNNDMELQQVLIATDSRILNQCVPLILKFMSHEYDSVTQQCFPFISQYLSILKKSFAIGGKPGSAVAINSKKQPLDSEHSNFLVTLMSVMFKKMRIDEDSDDEDSQDDIEEFTETIRSKLKTFQESICVINPQLFLENISNMIQSLLTATTNGNSINWRDLELALWQINNLCETIRNNLFGLPKNEIMSSPPVTLMFKFMNILLNNSSIFQTDNSYIQIAFFELIVRHSNFITGEKEYFTLLNVFCSDFAMFNKRERVRLRTWYLFTRFIKMIKPKYSISILSEIIAKIHPLLTIKVTSINLDGSENDTTFDNQMYLFEGIGLLIGANSDSNYDILDNVLKPMFTQLEGCISSQIQTPEVVLQCHHILMAIGTLARGVHGGLVPENQVNNTLVSKQLIHQSLIEKFSNIAEVILVTFSYCSKHENIRDASRFAFSRLIPILNSGIIPFANKLIALFLESDLKMLELNDFLGFLGQMIHTFHKDENCLQLFNNLLTPTINKVHQMMSLIENEHLAQNQRDGISNNSNVNNNNVTIEIKDAHNKNIIVTDSFRDKILLKKAYFAFLQSFVTNNVTSLLLSPNNANTLSIILTDLLTYTPAEIQETSAMKLALNVLANFIKFFGSGKCMDPKDPHAMEIQKIEGLNEFFISKVVPLVFEIPFNPEYKFNVKEGTYRIVACDLSRLLKELYLQSIQDPNTPTDINTNPLLKYLSHIYLPQIQFPSQFALELIEVLVTQDQKTFEKYYITLMDRLMS</sequence>
<dbReference type="PANTHER" id="PTHR15952:SF11">
    <property type="entry name" value="EXPORTIN-T"/>
    <property type="match status" value="1"/>
</dbReference>
<comment type="similarity">
    <text evidence="13 14">Belongs to the HAM1 NTPase family.</text>
</comment>
<evidence type="ECO:0000256" key="12">
    <source>
        <dbReference type="ARBA" id="ARBA00023242"/>
    </source>
</evidence>
<evidence type="ECO:0000256" key="6">
    <source>
        <dbReference type="ARBA" id="ARBA00022741"/>
    </source>
</evidence>
<dbReference type="InterPro" id="IPR029001">
    <property type="entry name" value="ITPase-like_fam"/>
</dbReference>
<keyword evidence="10 13" id="KW-0546">Nucleotide metabolism</keyword>
<dbReference type="GO" id="GO:0046872">
    <property type="term" value="F:metal ion binding"/>
    <property type="evidence" value="ECO:0007669"/>
    <property type="project" value="UniProtKB-KW"/>
</dbReference>
<evidence type="ECO:0000256" key="14">
    <source>
        <dbReference type="RuleBase" id="RU003781"/>
    </source>
</evidence>
<keyword evidence="3 13" id="KW-0963">Cytoplasm</keyword>
<comment type="subcellular location">
    <subcellularLocation>
        <location evidence="13 15">Cytoplasm</location>
    </subcellularLocation>
    <subcellularLocation>
        <location evidence="13 15">Nucleus</location>
    </subcellularLocation>
    <text evidence="15">Shuttles between the nucleus and the cytoplasm.</text>
</comment>
<dbReference type="FunFam" id="3.90.950.10:FF:000009">
    <property type="entry name" value="Inosine triphosphate pyrophosphatase"/>
    <property type="match status" value="1"/>
</dbReference>
<dbReference type="EMBL" id="JAWIZZ010000040">
    <property type="protein sequence ID" value="KAK5780909.1"/>
    <property type="molecule type" value="Genomic_DNA"/>
</dbReference>
<evidence type="ECO:0000313" key="20">
    <source>
        <dbReference type="Proteomes" id="UP001306508"/>
    </source>
</evidence>
<feature type="binding site" evidence="13">
    <location>
        <begin position="146"/>
        <end position="149"/>
    </location>
    <ligand>
        <name>ITP</name>
        <dbReference type="ChEBI" id="CHEBI:61402"/>
    </ligand>
</feature>
<dbReference type="Pfam" id="PF19282">
    <property type="entry name" value="Exportin-T"/>
    <property type="match status" value="2"/>
</dbReference>
<evidence type="ECO:0000259" key="18">
    <source>
        <dbReference type="Pfam" id="PF19282"/>
    </source>
</evidence>
<evidence type="ECO:0000256" key="2">
    <source>
        <dbReference type="ARBA" id="ARBA00022448"/>
    </source>
</evidence>
<feature type="domain" description="Exportin-1/Importin-beta-like" evidence="17">
    <location>
        <begin position="295"/>
        <end position="467"/>
    </location>
</feature>
<dbReference type="Pfam" id="PF08389">
    <property type="entry name" value="Xpo1"/>
    <property type="match status" value="1"/>
</dbReference>
<dbReference type="Proteomes" id="UP001306508">
    <property type="component" value="Unassembled WGS sequence"/>
</dbReference>
<dbReference type="PANTHER" id="PTHR15952">
    <property type="entry name" value="EXPORTIN-T/LOS1"/>
    <property type="match status" value="1"/>
</dbReference>
<keyword evidence="11 13" id="KW-0464">Manganese</keyword>
<evidence type="ECO:0000256" key="7">
    <source>
        <dbReference type="ARBA" id="ARBA00022801"/>
    </source>
</evidence>
<dbReference type="GO" id="GO:0000049">
    <property type="term" value="F:tRNA binding"/>
    <property type="evidence" value="ECO:0007669"/>
    <property type="project" value="UniProtKB-UniRule"/>
</dbReference>
<name>A0AAN7WLP1_9SACH</name>
<comment type="cofactor">
    <cofactor evidence="13">
        <name>Mg(2+)</name>
        <dbReference type="ChEBI" id="CHEBI:18420"/>
    </cofactor>
    <cofactor evidence="13">
        <name>Mn(2+)</name>
        <dbReference type="ChEBI" id="CHEBI:29035"/>
    </cofactor>
    <text evidence="13">Binds 1 divalent metal cation per subunit; can use either Mg(2+) or Mn(2+).</text>
</comment>
<dbReference type="GO" id="GO:0071528">
    <property type="term" value="P:tRNA re-export from nucleus"/>
    <property type="evidence" value="ECO:0007669"/>
    <property type="project" value="UniProtKB-UniRule"/>
</dbReference>
<feature type="binding site" evidence="13">
    <location>
        <position position="40"/>
    </location>
    <ligand>
        <name>Mg(2+)</name>
        <dbReference type="ChEBI" id="CHEBI:18420"/>
    </ligand>
</feature>
<comment type="function">
    <text evidence="15">tRNA nucleus export receptor which facilitates tRNA translocation across the nuclear pore complex.</text>
</comment>
<dbReference type="InterPro" id="IPR040017">
    <property type="entry name" value="XPOT"/>
</dbReference>
<dbReference type="EC" id="3.6.1.66" evidence="13"/>
<feature type="binding site" evidence="13">
    <location>
        <begin position="8"/>
        <end position="13"/>
    </location>
    <ligand>
        <name>ITP</name>
        <dbReference type="ChEBI" id="CHEBI:61402"/>
    </ligand>
</feature>
<dbReference type="GO" id="GO:0005737">
    <property type="term" value="C:cytoplasm"/>
    <property type="evidence" value="ECO:0007669"/>
    <property type="project" value="UniProtKB-SubCell"/>
</dbReference>
<reference evidence="20" key="1">
    <citation type="submission" date="2023-07" db="EMBL/GenBank/DDBJ databases">
        <title>A draft genome of Kazachstania heterogenica Y-27499.</title>
        <authorList>
            <person name="Donic C."/>
            <person name="Kralova J.S."/>
            <person name="Fidel L."/>
            <person name="Ben-Dor S."/>
            <person name="Jung S."/>
        </authorList>
    </citation>
    <scope>NUCLEOTIDE SEQUENCE [LARGE SCALE GENOMIC DNA]</scope>
    <source>
        <strain evidence="20">Y27499</strain>
    </source>
</reference>
<dbReference type="InterPro" id="IPR016024">
    <property type="entry name" value="ARM-type_fold"/>
</dbReference>
<keyword evidence="12 13" id="KW-0539">Nucleus</keyword>
<dbReference type="HAMAP" id="MF_03148">
    <property type="entry name" value="HAM1_NTPase"/>
    <property type="match status" value="1"/>
</dbReference>
<dbReference type="InterPro" id="IPR013598">
    <property type="entry name" value="Exportin-1/Importin-b-like"/>
</dbReference>